<dbReference type="InterPro" id="IPR015157">
    <property type="entry name" value="TMA7"/>
</dbReference>
<feature type="compositionally biased region" description="Basic and acidic residues" evidence="1">
    <location>
        <begin position="20"/>
        <end position="50"/>
    </location>
</feature>
<evidence type="ECO:0000313" key="2">
    <source>
        <dbReference type="EMBL" id="PGH17782.1"/>
    </source>
</evidence>
<dbReference type="STRING" id="1447875.A0A2B7YA88"/>
<sequence length="68" mass="7337">MGGQGRDGGKAKPLKAPKKEKKELDEDEIAFREKQKADAKAKKELAEKAKGKGPMNSGQQGIKKSGKK</sequence>
<feature type="region of interest" description="Disordered" evidence="1">
    <location>
        <begin position="1"/>
        <end position="68"/>
    </location>
</feature>
<protein>
    <recommendedName>
        <fullName evidence="4">Translation machinery-associated protein 7</fullName>
    </recommendedName>
</protein>
<dbReference type="PANTHER" id="PTHR28632">
    <property type="entry name" value="TRANSLATION MACHINERY-ASSOCIATED PROTEIN 7"/>
    <property type="match status" value="1"/>
</dbReference>
<proteinExistence type="predicted"/>
<keyword evidence="3" id="KW-1185">Reference proteome</keyword>
<gene>
    <name evidence="2" type="ORF">AJ79_00923</name>
</gene>
<reference evidence="2 3" key="1">
    <citation type="submission" date="2017-10" db="EMBL/GenBank/DDBJ databases">
        <title>Comparative genomics in systemic dimorphic fungi from Ajellomycetaceae.</title>
        <authorList>
            <person name="Munoz J.F."/>
            <person name="Mcewen J.G."/>
            <person name="Clay O.K."/>
            <person name="Cuomo C.A."/>
        </authorList>
    </citation>
    <scope>NUCLEOTIDE SEQUENCE [LARGE SCALE GENOMIC DNA]</scope>
    <source>
        <strain evidence="2 3">UAMH5409</strain>
    </source>
</reference>
<evidence type="ECO:0000313" key="3">
    <source>
        <dbReference type="Proteomes" id="UP000223968"/>
    </source>
</evidence>
<name>A0A2B7YA88_9EURO</name>
<organism evidence="2 3">
    <name type="scientific">Helicocarpus griseus UAMH5409</name>
    <dbReference type="NCBI Taxonomy" id="1447875"/>
    <lineage>
        <taxon>Eukaryota</taxon>
        <taxon>Fungi</taxon>
        <taxon>Dikarya</taxon>
        <taxon>Ascomycota</taxon>
        <taxon>Pezizomycotina</taxon>
        <taxon>Eurotiomycetes</taxon>
        <taxon>Eurotiomycetidae</taxon>
        <taxon>Onygenales</taxon>
        <taxon>Ajellomycetaceae</taxon>
        <taxon>Helicocarpus</taxon>
    </lineage>
</organism>
<evidence type="ECO:0000256" key="1">
    <source>
        <dbReference type="SAM" id="MobiDB-lite"/>
    </source>
</evidence>
<accession>A0A2B7YA88</accession>
<evidence type="ECO:0008006" key="4">
    <source>
        <dbReference type="Google" id="ProtNLM"/>
    </source>
</evidence>
<comment type="caution">
    <text evidence="2">The sequence shown here is derived from an EMBL/GenBank/DDBJ whole genome shotgun (WGS) entry which is preliminary data.</text>
</comment>
<dbReference type="EMBL" id="PDNB01000008">
    <property type="protein sequence ID" value="PGH17782.1"/>
    <property type="molecule type" value="Genomic_DNA"/>
</dbReference>
<dbReference type="Proteomes" id="UP000223968">
    <property type="component" value="Unassembled WGS sequence"/>
</dbReference>
<feature type="compositionally biased region" description="Low complexity" evidence="1">
    <location>
        <begin position="57"/>
        <end position="68"/>
    </location>
</feature>
<dbReference type="Pfam" id="PF09072">
    <property type="entry name" value="TMA7"/>
    <property type="match status" value="1"/>
</dbReference>
<dbReference type="AlphaFoldDB" id="A0A2B7YA88"/>